<evidence type="ECO:0000313" key="3">
    <source>
        <dbReference type="Proteomes" id="UP001162483"/>
    </source>
</evidence>
<proteinExistence type="predicted"/>
<dbReference type="EMBL" id="CATNWA010018282">
    <property type="protein sequence ID" value="CAI9606525.1"/>
    <property type="molecule type" value="Genomic_DNA"/>
</dbReference>
<reference evidence="2" key="1">
    <citation type="submission" date="2023-05" db="EMBL/GenBank/DDBJ databases">
        <authorList>
            <person name="Stuckert A."/>
        </authorList>
    </citation>
    <scope>NUCLEOTIDE SEQUENCE</scope>
</reference>
<sequence length="70" mass="7641">MVPTCNQPPHAACRGSRECHGDPYWPHPHCLLSAIATLCHMCHFQVLLTLLVGSMFVIGCCMASIPLLLP</sequence>
<feature type="transmembrane region" description="Helical" evidence="1">
    <location>
        <begin position="46"/>
        <end position="69"/>
    </location>
</feature>
<gene>
    <name evidence="2" type="ORF">SPARVUS_LOCUS13796769</name>
</gene>
<protein>
    <submittedName>
        <fullName evidence="2">Uncharacterized protein</fullName>
    </submittedName>
</protein>
<evidence type="ECO:0000313" key="2">
    <source>
        <dbReference type="EMBL" id="CAI9606525.1"/>
    </source>
</evidence>
<evidence type="ECO:0000256" key="1">
    <source>
        <dbReference type="SAM" id="Phobius"/>
    </source>
</evidence>
<keyword evidence="1" id="KW-0812">Transmembrane</keyword>
<accession>A0ABN9GEH8</accession>
<keyword evidence="1" id="KW-0472">Membrane</keyword>
<dbReference type="Proteomes" id="UP001162483">
    <property type="component" value="Unassembled WGS sequence"/>
</dbReference>
<feature type="non-terminal residue" evidence="2">
    <location>
        <position position="70"/>
    </location>
</feature>
<comment type="caution">
    <text evidence="2">The sequence shown here is derived from an EMBL/GenBank/DDBJ whole genome shotgun (WGS) entry which is preliminary data.</text>
</comment>
<name>A0ABN9GEH8_9NEOB</name>
<organism evidence="2 3">
    <name type="scientific">Staurois parvus</name>
    <dbReference type="NCBI Taxonomy" id="386267"/>
    <lineage>
        <taxon>Eukaryota</taxon>
        <taxon>Metazoa</taxon>
        <taxon>Chordata</taxon>
        <taxon>Craniata</taxon>
        <taxon>Vertebrata</taxon>
        <taxon>Euteleostomi</taxon>
        <taxon>Amphibia</taxon>
        <taxon>Batrachia</taxon>
        <taxon>Anura</taxon>
        <taxon>Neobatrachia</taxon>
        <taxon>Ranoidea</taxon>
        <taxon>Ranidae</taxon>
        <taxon>Staurois</taxon>
    </lineage>
</organism>
<keyword evidence="3" id="KW-1185">Reference proteome</keyword>
<keyword evidence="1" id="KW-1133">Transmembrane helix</keyword>